<feature type="region of interest" description="Disordered" evidence="1">
    <location>
        <begin position="1"/>
        <end position="45"/>
    </location>
</feature>
<protein>
    <submittedName>
        <fullName evidence="2">Uncharacterized protein</fullName>
    </submittedName>
</protein>
<dbReference type="InterPro" id="IPR027417">
    <property type="entry name" value="P-loop_NTPase"/>
</dbReference>
<dbReference type="EMBL" id="CACVKT020003209">
    <property type="protein sequence ID" value="CAC5382375.1"/>
    <property type="molecule type" value="Genomic_DNA"/>
</dbReference>
<evidence type="ECO:0000313" key="2">
    <source>
        <dbReference type="EMBL" id="CAC5382375.1"/>
    </source>
</evidence>
<dbReference type="Gene3D" id="3.40.50.300">
    <property type="entry name" value="P-loop containing nucleotide triphosphate hydrolases"/>
    <property type="match status" value="1"/>
</dbReference>
<feature type="compositionally biased region" description="Basic and acidic residues" evidence="1">
    <location>
        <begin position="30"/>
        <end position="45"/>
    </location>
</feature>
<organism evidence="2 3">
    <name type="scientific">Mytilus coruscus</name>
    <name type="common">Sea mussel</name>
    <dbReference type="NCBI Taxonomy" id="42192"/>
    <lineage>
        <taxon>Eukaryota</taxon>
        <taxon>Metazoa</taxon>
        <taxon>Spiralia</taxon>
        <taxon>Lophotrochozoa</taxon>
        <taxon>Mollusca</taxon>
        <taxon>Bivalvia</taxon>
        <taxon>Autobranchia</taxon>
        <taxon>Pteriomorphia</taxon>
        <taxon>Mytilida</taxon>
        <taxon>Mytiloidea</taxon>
        <taxon>Mytilidae</taxon>
        <taxon>Mytilinae</taxon>
        <taxon>Mytilus</taxon>
    </lineage>
</organism>
<proteinExistence type="predicted"/>
<dbReference type="OrthoDB" id="6149413at2759"/>
<dbReference type="Proteomes" id="UP000507470">
    <property type="component" value="Unassembled WGS sequence"/>
</dbReference>
<evidence type="ECO:0000256" key="1">
    <source>
        <dbReference type="SAM" id="MobiDB-lite"/>
    </source>
</evidence>
<sequence length="198" mass="23020">MGRPKRKTATTTRASTKEYEYNEFSDMDGDDLHKSNSDQDPIDKPDINYEVNYEIKNEKEDPCYDRKQELLRDCKCLTESVRKPLNVAIIGPPGCGKSSFLNTVFASLNSDRWYEYAKCGHFGNHEDVMGMEISRHLRRKKVSALSKERKGKAMSEQVKHIVIEFLEKEKITVLHCQERKIPKQVTKKPNRNMFCPIM</sequence>
<keyword evidence="3" id="KW-1185">Reference proteome</keyword>
<gene>
    <name evidence="2" type="ORF">MCOR_18213</name>
</gene>
<accession>A0A6J8BEK5</accession>
<reference evidence="2 3" key="1">
    <citation type="submission" date="2020-06" db="EMBL/GenBank/DDBJ databases">
        <authorList>
            <person name="Li R."/>
            <person name="Bekaert M."/>
        </authorList>
    </citation>
    <scope>NUCLEOTIDE SEQUENCE [LARGE SCALE GENOMIC DNA]</scope>
    <source>
        <strain evidence="3">wild</strain>
    </source>
</reference>
<evidence type="ECO:0000313" key="3">
    <source>
        <dbReference type="Proteomes" id="UP000507470"/>
    </source>
</evidence>
<name>A0A6J8BEK5_MYTCO</name>
<dbReference type="AlphaFoldDB" id="A0A6J8BEK5"/>
<dbReference type="SUPFAM" id="SSF52540">
    <property type="entry name" value="P-loop containing nucleoside triphosphate hydrolases"/>
    <property type="match status" value="1"/>
</dbReference>